<name>A0ABN3J9N9_9ACTN</name>
<organism evidence="2 3">
    <name type="scientific">Streptomyces glaucus</name>
    <dbReference type="NCBI Taxonomy" id="284029"/>
    <lineage>
        <taxon>Bacteria</taxon>
        <taxon>Bacillati</taxon>
        <taxon>Actinomycetota</taxon>
        <taxon>Actinomycetes</taxon>
        <taxon>Kitasatosporales</taxon>
        <taxon>Streptomycetaceae</taxon>
        <taxon>Streptomyces</taxon>
    </lineage>
</organism>
<sequence length="539" mass="57654">MTTSDHERLLSTRVWRAAVAGLLLFAGLCVEGTGAAYAASGIVPVVSDEFTLSRRADYSDTVDSTLTGSRVGPALLHGLTGGGSGKAGLCYPTPFNPGVDADGYCWGEPTDGDESGTSDWAPQGFSVPHTSAGDGYWDGERWEVTSWHLGSDNRQSRLRFVDRTSATPRYYDVALVDFGGGTSVTAHKSHADGVVWYKNRLFVANGGTLDVFDLNDLTRYSGISGFDYVLPVRARYTTTVGSPTGKCVPAADTWPCMNGLSFDREHSALVSNEYYGVNGSGGRIVQWPFDLGTGTFPSTANTAEAAWVSPVWRMQGVVRAEGSFFISGACPSSFDVSYREPACVHKGAPGDSTHVLTAVPDMAQNLDWDASTGRIRGVNEVAQADQAYPQRLVYDFYPTARPITTVRFRNVKSGKCLVPYGSSLNNGANVVQWDCNGASGQNWFWNGSEIRNFQSNRCLTVYGSSTSNGAYAVQWECNGSTAQRWSRVTGAAGGGSLLTNDNSGSCLTIYGGSTSNGAVATQWTCETADTAHSWIGYLP</sequence>
<dbReference type="Pfam" id="PF00652">
    <property type="entry name" value="Ricin_B_lectin"/>
    <property type="match status" value="1"/>
</dbReference>
<dbReference type="SMART" id="SM00458">
    <property type="entry name" value="RICIN"/>
    <property type="match status" value="1"/>
</dbReference>
<dbReference type="InterPro" id="IPR035992">
    <property type="entry name" value="Ricin_B-like_lectins"/>
</dbReference>
<reference evidence="2 3" key="1">
    <citation type="journal article" date="2019" name="Int. J. Syst. Evol. Microbiol.">
        <title>The Global Catalogue of Microorganisms (GCM) 10K type strain sequencing project: providing services to taxonomists for standard genome sequencing and annotation.</title>
        <authorList>
            <consortium name="The Broad Institute Genomics Platform"/>
            <consortium name="The Broad Institute Genome Sequencing Center for Infectious Disease"/>
            <person name="Wu L."/>
            <person name="Ma J."/>
        </authorList>
    </citation>
    <scope>NUCLEOTIDE SEQUENCE [LARGE SCALE GENOMIC DNA]</scope>
    <source>
        <strain evidence="2 3">JCM 6922</strain>
    </source>
</reference>
<evidence type="ECO:0000259" key="1">
    <source>
        <dbReference type="SMART" id="SM00458"/>
    </source>
</evidence>
<feature type="domain" description="Ricin B lectin" evidence="1">
    <location>
        <begin position="404"/>
        <end position="537"/>
    </location>
</feature>
<accession>A0ABN3J9N9</accession>
<dbReference type="Proteomes" id="UP001500460">
    <property type="component" value="Unassembled WGS sequence"/>
</dbReference>
<dbReference type="RefSeq" id="WP_344600114.1">
    <property type="nucleotide sequence ID" value="NZ_BAAATK010000004.1"/>
</dbReference>
<dbReference type="Gene3D" id="2.80.10.50">
    <property type="match status" value="3"/>
</dbReference>
<evidence type="ECO:0000313" key="3">
    <source>
        <dbReference type="Proteomes" id="UP001500460"/>
    </source>
</evidence>
<gene>
    <name evidence="2" type="ORF">GCM10010421_10140</name>
</gene>
<dbReference type="EMBL" id="BAAATK010000004">
    <property type="protein sequence ID" value="GAA2425404.1"/>
    <property type="molecule type" value="Genomic_DNA"/>
</dbReference>
<dbReference type="InterPro" id="IPR000772">
    <property type="entry name" value="Ricin_B_lectin"/>
</dbReference>
<dbReference type="CDD" id="cd00161">
    <property type="entry name" value="beta-trefoil_Ricin-like"/>
    <property type="match status" value="1"/>
</dbReference>
<proteinExistence type="predicted"/>
<comment type="caution">
    <text evidence="2">The sequence shown here is derived from an EMBL/GenBank/DDBJ whole genome shotgun (WGS) entry which is preliminary data.</text>
</comment>
<protein>
    <recommendedName>
        <fullName evidence="1">Ricin B lectin domain-containing protein</fullName>
    </recommendedName>
</protein>
<dbReference type="PROSITE" id="PS50231">
    <property type="entry name" value="RICIN_B_LECTIN"/>
    <property type="match status" value="1"/>
</dbReference>
<evidence type="ECO:0000313" key="2">
    <source>
        <dbReference type="EMBL" id="GAA2425404.1"/>
    </source>
</evidence>
<keyword evidence="3" id="KW-1185">Reference proteome</keyword>
<dbReference type="SUPFAM" id="SSF50370">
    <property type="entry name" value="Ricin B-like lectins"/>
    <property type="match status" value="1"/>
</dbReference>